<proteinExistence type="predicted"/>
<feature type="compositionally biased region" description="Polar residues" evidence="1">
    <location>
        <begin position="22"/>
        <end position="31"/>
    </location>
</feature>
<dbReference type="AlphaFoldDB" id="A0A0D9VZX0"/>
<keyword evidence="3" id="KW-1185">Reference proteome</keyword>
<feature type="region of interest" description="Disordered" evidence="1">
    <location>
        <begin position="1"/>
        <end position="88"/>
    </location>
</feature>
<sequence length="108" mass="11153">MERVPLEPPFETSEIDFGEPGTNGQVATQSGVEPRVRVALPTGDSGDAHAAPPPSSPPSSLRPATGKAARRLGLYHREPTPDWGPVGATSMATAGIRASLAGSTARRL</sequence>
<dbReference type="EnsemblPlants" id="LPERR03G30970.1">
    <property type="protein sequence ID" value="LPERR03G30970.1"/>
    <property type="gene ID" value="LPERR03G30970"/>
</dbReference>
<organism evidence="2 3">
    <name type="scientific">Leersia perrieri</name>
    <dbReference type="NCBI Taxonomy" id="77586"/>
    <lineage>
        <taxon>Eukaryota</taxon>
        <taxon>Viridiplantae</taxon>
        <taxon>Streptophyta</taxon>
        <taxon>Embryophyta</taxon>
        <taxon>Tracheophyta</taxon>
        <taxon>Spermatophyta</taxon>
        <taxon>Magnoliopsida</taxon>
        <taxon>Liliopsida</taxon>
        <taxon>Poales</taxon>
        <taxon>Poaceae</taxon>
        <taxon>BOP clade</taxon>
        <taxon>Oryzoideae</taxon>
        <taxon>Oryzeae</taxon>
        <taxon>Oryzinae</taxon>
        <taxon>Leersia</taxon>
    </lineage>
</organism>
<reference evidence="2 3" key="1">
    <citation type="submission" date="2012-08" db="EMBL/GenBank/DDBJ databases">
        <title>Oryza genome evolution.</title>
        <authorList>
            <person name="Wing R.A."/>
        </authorList>
    </citation>
    <scope>NUCLEOTIDE SEQUENCE</scope>
</reference>
<evidence type="ECO:0000313" key="3">
    <source>
        <dbReference type="Proteomes" id="UP000032180"/>
    </source>
</evidence>
<evidence type="ECO:0000256" key="1">
    <source>
        <dbReference type="SAM" id="MobiDB-lite"/>
    </source>
</evidence>
<name>A0A0D9VZX0_9ORYZ</name>
<evidence type="ECO:0000313" key="2">
    <source>
        <dbReference type="EnsemblPlants" id="LPERR03G30970.1"/>
    </source>
</evidence>
<dbReference type="Proteomes" id="UP000032180">
    <property type="component" value="Chromosome 3"/>
</dbReference>
<dbReference type="HOGENOM" id="CLU_2200723_0_0_1"/>
<protein>
    <submittedName>
        <fullName evidence="2">Uncharacterized protein</fullName>
    </submittedName>
</protein>
<reference evidence="3" key="2">
    <citation type="submission" date="2013-12" db="EMBL/GenBank/DDBJ databases">
        <authorList>
            <person name="Yu Y."/>
            <person name="Lee S."/>
            <person name="de Baynast K."/>
            <person name="Wissotski M."/>
            <person name="Liu L."/>
            <person name="Talag J."/>
            <person name="Goicoechea J."/>
            <person name="Angelova A."/>
            <person name="Jetty R."/>
            <person name="Kudrna D."/>
            <person name="Golser W."/>
            <person name="Rivera L."/>
            <person name="Zhang J."/>
            <person name="Wing R."/>
        </authorList>
    </citation>
    <scope>NUCLEOTIDE SEQUENCE</scope>
</reference>
<reference evidence="2" key="3">
    <citation type="submission" date="2015-04" db="UniProtKB">
        <authorList>
            <consortium name="EnsemblPlants"/>
        </authorList>
    </citation>
    <scope>IDENTIFICATION</scope>
</reference>
<accession>A0A0D9VZX0</accession>
<dbReference type="Gramene" id="LPERR03G30970.1">
    <property type="protein sequence ID" value="LPERR03G30970.1"/>
    <property type="gene ID" value="LPERR03G30970"/>
</dbReference>